<keyword evidence="1" id="KW-1185">Reference proteome</keyword>
<protein>
    <submittedName>
        <fullName evidence="2">Uncharacterized protein LOC142168944</fullName>
    </submittedName>
</protein>
<reference evidence="1" key="1">
    <citation type="journal article" date="2014" name="Nat. Commun.">
        <title>The tobacco genome sequence and its comparison with those of tomato and potato.</title>
        <authorList>
            <person name="Sierro N."/>
            <person name="Battey J.N."/>
            <person name="Ouadi S."/>
            <person name="Bakaher N."/>
            <person name="Bovet L."/>
            <person name="Willig A."/>
            <person name="Goepfert S."/>
            <person name="Peitsch M.C."/>
            <person name="Ivanov N.V."/>
        </authorList>
    </citation>
    <scope>NUCLEOTIDE SEQUENCE [LARGE SCALE GENOMIC DNA]</scope>
</reference>
<proteinExistence type="predicted"/>
<gene>
    <name evidence="2" type="primary">LOC142168944</name>
</gene>
<reference evidence="2" key="2">
    <citation type="submission" date="2025-08" db="UniProtKB">
        <authorList>
            <consortium name="RefSeq"/>
        </authorList>
    </citation>
    <scope>IDENTIFICATION</scope>
    <source>
        <tissue evidence="2">Leaf</tissue>
    </source>
</reference>
<evidence type="ECO:0000313" key="1">
    <source>
        <dbReference type="Proteomes" id="UP000790787"/>
    </source>
</evidence>
<evidence type="ECO:0000313" key="2">
    <source>
        <dbReference type="RefSeq" id="XP_075086222.1"/>
    </source>
</evidence>
<accession>A0AC58SMN7</accession>
<name>A0AC58SMN7_TOBAC</name>
<dbReference type="Proteomes" id="UP000790787">
    <property type="component" value="Chromosome 14"/>
</dbReference>
<sequence>MYTRYGGGGQNHRLKRNFNVHVQFYEYCKMKGHTKENCYKLVGYPQDCLEKTKGYNAAHNANVLAENNSNSVAPMFNYGGASAPTANIDSTANATSTDTTLLVSNGSQEWIIDIGATNHMVSDSNLLNKSIIVQTSNPKKVLLPNGDDLFIGKVREIGKKERELYILLAQFARNSNRVVCAANELTASEANKINVELWHQRFGHVSILVLKRILPVSLQSIKDKVDKYLWDPYRVTTFDGNKYFLTIVDDYSRMTWVFLLKQKSDVFLCLQHFFRFVKTQFNKTIKVIKTDNGTELPSSVIENLSPYEMLHNRKPSLKHLRVLGYICFAKTIQEQDMLMPRSKKSIHMGYLEVHKGYILYDLDNKLFFINRDVIFREDIFPFKETLPSVTHLFVDTIPSISSYIDDTNIVFETSAGQQTNNHINVGNSEAPTITQTSPVDNIEEHHDIQQDNAFIDHQVSIEGEIQFKQSQYEHPLYIKRTTEGDNLKLIQDTKNSLQNIFKMKDLGELRYFLGLEFSRSDDGIVMHQRKYALELIAKVGLTTSKLAAILIDTNVNLTTKQYDEHICKNEKSEADPTVDQATYQRSSIEAVYRSLAAIVAELTWLLGMLKEIDAEVNLLVDIFTDSKAAIQIAANHVYYERTKHIEIDCYFVRDKIQQGLHY</sequence>
<organism evidence="1 2">
    <name type="scientific">Nicotiana tabacum</name>
    <name type="common">Common tobacco</name>
    <dbReference type="NCBI Taxonomy" id="4097"/>
    <lineage>
        <taxon>Eukaryota</taxon>
        <taxon>Viridiplantae</taxon>
        <taxon>Streptophyta</taxon>
        <taxon>Embryophyta</taxon>
        <taxon>Tracheophyta</taxon>
        <taxon>Spermatophyta</taxon>
        <taxon>Magnoliopsida</taxon>
        <taxon>eudicotyledons</taxon>
        <taxon>Gunneridae</taxon>
        <taxon>Pentapetalae</taxon>
        <taxon>asterids</taxon>
        <taxon>lamiids</taxon>
        <taxon>Solanales</taxon>
        <taxon>Solanaceae</taxon>
        <taxon>Nicotianoideae</taxon>
        <taxon>Nicotianeae</taxon>
        <taxon>Nicotiana</taxon>
    </lineage>
</organism>
<dbReference type="RefSeq" id="XP_075086222.1">
    <property type="nucleotide sequence ID" value="XM_075230121.1"/>
</dbReference>